<protein>
    <submittedName>
        <fullName evidence="2">Uncharacterized protein</fullName>
    </submittedName>
</protein>
<feature type="transmembrane region" description="Helical" evidence="1">
    <location>
        <begin position="162"/>
        <end position="183"/>
    </location>
</feature>
<evidence type="ECO:0000313" key="2">
    <source>
        <dbReference type="EMBL" id="MBS4213865.1"/>
    </source>
</evidence>
<reference evidence="2" key="1">
    <citation type="submission" date="2021-05" db="EMBL/GenBank/DDBJ databases">
        <title>Novel Bacillus species.</title>
        <authorList>
            <person name="Liu G."/>
        </authorList>
    </citation>
    <scope>NUCLEOTIDE SEQUENCE</scope>
    <source>
        <strain evidence="2">FJAT-49825</strain>
    </source>
</reference>
<evidence type="ECO:0000313" key="3">
    <source>
        <dbReference type="Proteomes" id="UP000679749"/>
    </source>
</evidence>
<feature type="transmembrane region" description="Helical" evidence="1">
    <location>
        <begin position="137"/>
        <end position="156"/>
    </location>
</feature>
<comment type="caution">
    <text evidence="2">The sequence shown here is derived from an EMBL/GenBank/DDBJ whole genome shotgun (WGS) entry which is preliminary data.</text>
</comment>
<dbReference type="AlphaFoldDB" id="A0A942U3A8"/>
<dbReference type="Proteomes" id="UP000679749">
    <property type="component" value="Unassembled WGS sequence"/>
</dbReference>
<keyword evidence="3" id="KW-1185">Reference proteome</keyword>
<evidence type="ECO:0000256" key="1">
    <source>
        <dbReference type="SAM" id="Phobius"/>
    </source>
</evidence>
<organism evidence="2 3">
    <name type="scientific">Neobacillus rhizophilus</name>
    <dbReference type="NCBI Taxonomy" id="2833579"/>
    <lineage>
        <taxon>Bacteria</taxon>
        <taxon>Bacillati</taxon>
        <taxon>Bacillota</taxon>
        <taxon>Bacilli</taxon>
        <taxon>Bacillales</taxon>
        <taxon>Bacillaceae</taxon>
        <taxon>Neobacillus</taxon>
    </lineage>
</organism>
<dbReference type="EMBL" id="JAGYPF010000003">
    <property type="protein sequence ID" value="MBS4213865.1"/>
    <property type="molecule type" value="Genomic_DNA"/>
</dbReference>
<keyword evidence="1" id="KW-0812">Transmembrane</keyword>
<feature type="transmembrane region" description="Helical" evidence="1">
    <location>
        <begin position="66"/>
        <end position="90"/>
    </location>
</feature>
<accession>A0A942U3A8</accession>
<keyword evidence="1" id="KW-1133">Transmembrane helix</keyword>
<gene>
    <name evidence="2" type="ORF">KHA99_15515</name>
</gene>
<name>A0A942U3A8_9BACI</name>
<keyword evidence="1" id="KW-0472">Membrane</keyword>
<proteinExistence type="predicted"/>
<feature type="transmembrane region" description="Helical" evidence="1">
    <location>
        <begin position="110"/>
        <end position="130"/>
    </location>
</feature>
<dbReference type="RefSeq" id="WP_213118382.1">
    <property type="nucleotide sequence ID" value="NZ_JAGYPF010000003.1"/>
</dbReference>
<feature type="transmembrane region" description="Helical" evidence="1">
    <location>
        <begin position="41"/>
        <end position="59"/>
    </location>
</feature>
<sequence length="198" mass="20967">MNNMSNRLLSWTGILAGILLIIAHLLNYGSGEYGTVIGNLLVFKAHALLVFTFFGIFAFQAGRNGLLGLLAMISGVLGNIIVTAVVFVEIAQASAGDFSKVFNTPATQPIYTFGPLSFVLGMILLGISIIRGKVLPAYSGYLLLAGTIIFALASVFVNHQSLIEVIGSVFTGIGFIAVGIHALKKVQDASIKTNQTFD</sequence>